<keyword evidence="3" id="KW-1185">Reference proteome</keyword>
<dbReference type="Pfam" id="PF08887">
    <property type="entry name" value="GAD-like"/>
    <property type="match status" value="1"/>
</dbReference>
<evidence type="ECO:0000313" key="2">
    <source>
        <dbReference type="EMBL" id="MDP9898476.1"/>
    </source>
</evidence>
<organism evidence="2 3">
    <name type="scientific">Variovorax ginsengisoli</name>
    <dbReference type="NCBI Taxonomy" id="363844"/>
    <lineage>
        <taxon>Bacteria</taxon>
        <taxon>Pseudomonadati</taxon>
        <taxon>Pseudomonadota</taxon>
        <taxon>Betaproteobacteria</taxon>
        <taxon>Burkholderiales</taxon>
        <taxon>Comamonadaceae</taxon>
        <taxon>Variovorax</taxon>
    </lineage>
</organism>
<dbReference type="RefSeq" id="WP_307688291.1">
    <property type="nucleotide sequence ID" value="NZ_JAUSRO010000002.1"/>
</dbReference>
<evidence type="ECO:0000313" key="3">
    <source>
        <dbReference type="Proteomes" id="UP001226867"/>
    </source>
</evidence>
<protein>
    <recommendedName>
        <fullName evidence="1">GAD-related domain-containing protein</fullName>
    </recommendedName>
</protein>
<feature type="domain" description="GAD-related" evidence="1">
    <location>
        <begin position="11"/>
        <end position="92"/>
    </location>
</feature>
<accession>A0ABT9S2B3</accession>
<comment type="caution">
    <text evidence="2">The sequence shown here is derived from an EMBL/GenBank/DDBJ whole genome shotgun (WGS) entry which is preliminary data.</text>
</comment>
<dbReference type="Proteomes" id="UP001226867">
    <property type="component" value="Unassembled WGS sequence"/>
</dbReference>
<sequence>MVFFRRLILQDFVKTHPPSRQCVPASRELIRAYDGILPPSLLDLWRRKGLGFYGDQQLALIDPRLWQPVLDRWIISPPDAVRRIPIALTPLGVLLYYRKLTPVDEDVAFIDPVSKKTGELAWSLDEFFNQVLCKQELLEEIVSPALAQSARQQCGALVNGEVYEVDEMLLSMQMLRSAKVDALEMHRRLREAVDPPPAKAAEPTTVADALPVEYHPLFKDITRGQHWVGLYLSSYIDWYRLLALQPDGRYQLLFWRIHHKTFERIEKRLYSGRYAMARSSHGDEIVELDIALRKDSLGSDANDNRLVVMHSGGTNFLLRADELAGLAAAIGGRNLMGRSEYYFSQVALEDEWPDEPSDGRAAPAFAHLPLELQALIDVAPLRSRGGIDQCD</sequence>
<gene>
    <name evidence="2" type="ORF">J2W36_000711</name>
</gene>
<reference evidence="2 3" key="1">
    <citation type="submission" date="2023-07" db="EMBL/GenBank/DDBJ databases">
        <title>Sorghum-associated microbial communities from plants grown in Nebraska, USA.</title>
        <authorList>
            <person name="Schachtman D."/>
        </authorList>
    </citation>
    <scope>NUCLEOTIDE SEQUENCE [LARGE SCALE GENOMIC DNA]</scope>
    <source>
        <strain evidence="2 3">DS1607</strain>
    </source>
</reference>
<dbReference type="EMBL" id="JAUSRO010000002">
    <property type="protein sequence ID" value="MDP9898476.1"/>
    <property type="molecule type" value="Genomic_DNA"/>
</dbReference>
<evidence type="ECO:0000259" key="1">
    <source>
        <dbReference type="Pfam" id="PF08887"/>
    </source>
</evidence>
<dbReference type="InterPro" id="IPR014983">
    <property type="entry name" value="GAD-rel"/>
</dbReference>
<proteinExistence type="predicted"/>
<name>A0ABT9S2B3_9BURK</name>